<dbReference type="Proteomes" id="UP000186102">
    <property type="component" value="Unassembled WGS sequence"/>
</dbReference>
<comment type="caution">
    <text evidence="1">The sequence shown here is derived from an EMBL/GenBank/DDBJ whole genome shotgun (WGS) entry which is preliminary data.</text>
</comment>
<dbReference type="AlphaFoldDB" id="A0A1Q8QEX3"/>
<name>A0A1Q8QEX3_9FIRM</name>
<dbReference type="EMBL" id="MLBF01000096">
    <property type="protein sequence ID" value="OLN25861.1"/>
    <property type="molecule type" value="Genomic_DNA"/>
</dbReference>
<gene>
    <name evidence="1" type="ORF">DSOL_5200</name>
</gene>
<protein>
    <submittedName>
        <fullName evidence="1">Uncharacterized protein</fullName>
    </submittedName>
</protein>
<dbReference type="OrthoDB" id="3035522at2"/>
<keyword evidence="2" id="KW-1185">Reference proteome</keyword>
<accession>A0A1Q8QEX3</accession>
<dbReference type="RefSeq" id="WP_075367426.1">
    <property type="nucleotide sequence ID" value="NZ_MLBF01000096.1"/>
</dbReference>
<organism evidence="1 2">
    <name type="scientific">Desulfosporosinus metallidurans</name>
    <dbReference type="NCBI Taxonomy" id="1888891"/>
    <lineage>
        <taxon>Bacteria</taxon>
        <taxon>Bacillati</taxon>
        <taxon>Bacillota</taxon>
        <taxon>Clostridia</taxon>
        <taxon>Eubacteriales</taxon>
        <taxon>Desulfitobacteriaceae</taxon>
        <taxon>Desulfosporosinus</taxon>
    </lineage>
</organism>
<proteinExistence type="predicted"/>
<evidence type="ECO:0000313" key="1">
    <source>
        <dbReference type="EMBL" id="OLN25861.1"/>
    </source>
</evidence>
<reference evidence="1 2" key="1">
    <citation type="submission" date="2016-09" db="EMBL/GenBank/DDBJ databases">
        <title>Complete genome of Desulfosporosinus sp. OL.</title>
        <authorList>
            <person name="Mardanov A."/>
            <person name="Beletsky A."/>
            <person name="Panova A."/>
            <person name="Karnachuk O."/>
            <person name="Ravin N."/>
        </authorList>
    </citation>
    <scope>NUCLEOTIDE SEQUENCE [LARGE SCALE GENOMIC DNA]</scope>
    <source>
        <strain evidence="1 2">OL</strain>
    </source>
</reference>
<sequence>MGHKKYEGITEALEYAEDAGQSVNVGLNRESEGVKIEGIIKKVGKYSFRILLEETGEIDTVPISEVEYVVYS</sequence>
<evidence type="ECO:0000313" key="2">
    <source>
        <dbReference type="Proteomes" id="UP000186102"/>
    </source>
</evidence>